<feature type="non-terminal residue" evidence="4">
    <location>
        <position position="179"/>
    </location>
</feature>
<evidence type="ECO:0000259" key="3">
    <source>
        <dbReference type="Pfam" id="PF17167"/>
    </source>
</evidence>
<keyword evidence="1" id="KW-0328">Glycosyltransferase</keyword>
<dbReference type="AlphaFoldDB" id="T0ZQZ6"/>
<evidence type="ECO:0000256" key="1">
    <source>
        <dbReference type="ARBA" id="ARBA00022676"/>
    </source>
</evidence>
<gene>
    <name evidence="4" type="ORF">B2A_13812</name>
</gene>
<dbReference type="Pfam" id="PF17167">
    <property type="entry name" value="Glyco_hydro_94"/>
    <property type="match status" value="1"/>
</dbReference>
<dbReference type="Gene3D" id="1.50.10.10">
    <property type="match status" value="1"/>
</dbReference>
<dbReference type="InterPro" id="IPR008928">
    <property type="entry name" value="6-hairpin_glycosidase_sf"/>
</dbReference>
<dbReference type="SUPFAM" id="SSF48208">
    <property type="entry name" value="Six-hairpin glycosidases"/>
    <property type="match status" value="1"/>
</dbReference>
<reference evidence="4" key="2">
    <citation type="journal article" date="2014" name="ISME J.">
        <title>Microbial stratification in low pH oxic and suboxic macroscopic growths along an acid mine drainage.</title>
        <authorList>
            <person name="Mendez-Garcia C."/>
            <person name="Mesa V."/>
            <person name="Sprenger R.R."/>
            <person name="Richter M."/>
            <person name="Diez M.S."/>
            <person name="Solano J."/>
            <person name="Bargiela R."/>
            <person name="Golyshina O.V."/>
            <person name="Manteca A."/>
            <person name="Ramos J.L."/>
            <person name="Gallego J.R."/>
            <person name="Llorente I."/>
            <person name="Martins Dos Santos V.A."/>
            <person name="Jensen O.N."/>
            <person name="Pelaez A.I."/>
            <person name="Sanchez J."/>
            <person name="Ferrer M."/>
        </authorList>
    </citation>
    <scope>NUCLEOTIDE SEQUENCE</scope>
</reference>
<comment type="caution">
    <text evidence="4">The sequence shown here is derived from an EMBL/GenBank/DDBJ whole genome shotgun (WGS) entry which is preliminary data.</text>
</comment>
<dbReference type="InterPro" id="IPR033432">
    <property type="entry name" value="GH94_catalytic"/>
</dbReference>
<name>T0ZQZ6_9ZZZZ</name>
<organism evidence="4">
    <name type="scientific">mine drainage metagenome</name>
    <dbReference type="NCBI Taxonomy" id="410659"/>
    <lineage>
        <taxon>unclassified sequences</taxon>
        <taxon>metagenomes</taxon>
        <taxon>ecological metagenomes</taxon>
    </lineage>
</organism>
<evidence type="ECO:0000313" key="4">
    <source>
        <dbReference type="EMBL" id="EQD31159.1"/>
    </source>
</evidence>
<accession>T0ZQZ6</accession>
<reference evidence="4" key="1">
    <citation type="submission" date="2013-08" db="EMBL/GenBank/DDBJ databases">
        <authorList>
            <person name="Mendez C."/>
            <person name="Richter M."/>
            <person name="Ferrer M."/>
            <person name="Sanchez J."/>
        </authorList>
    </citation>
    <scope>NUCLEOTIDE SEQUENCE</scope>
</reference>
<dbReference type="GO" id="GO:0005975">
    <property type="term" value="P:carbohydrate metabolic process"/>
    <property type="evidence" value="ECO:0007669"/>
    <property type="project" value="InterPro"/>
</dbReference>
<dbReference type="PANTHER" id="PTHR37469:SF2">
    <property type="entry name" value="CELLOBIONIC ACID PHOSPHORYLASE"/>
    <property type="match status" value="1"/>
</dbReference>
<dbReference type="PANTHER" id="PTHR37469">
    <property type="entry name" value="CELLOBIONIC ACID PHOSPHORYLASE-RELATED"/>
    <property type="match status" value="1"/>
</dbReference>
<proteinExistence type="predicted"/>
<keyword evidence="2 4" id="KW-0808">Transferase</keyword>
<evidence type="ECO:0000256" key="2">
    <source>
        <dbReference type="ARBA" id="ARBA00022679"/>
    </source>
</evidence>
<dbReference type="EMBL" id="AUZZ01010012">
    <property type="protein sequence ID" value="EQD31159.1"/>
    <property type="molecule type" value="Genomic_DNA"/>
</dbReference>
<dbReference type="InterPro" id="IPR052047">
    <property type="entry name" value="GH94_Enzymes"/>
</dbReference>
<dbReference type="InterPro" id="IPR012341">
    <property type="entry name" value="6hp_glycosidase-like_sf"/>
</dbReference>
<sequence length="179" mass="20215">MALLHAEPGLLRAHLLLCAARQFREGDVQHWWHPPSGRGVRTHCSDDYLWLALATCRYVLGSGDTGVLEESVPFLEGRPLDPNDESYFDLPGRSKEDESLYRHCVRAIRHGLRFGERGLPLIGSGDWNDGMNRVGMGGKGESVWLGFFLHEVLRQFAVLARQHDDPEFAEFCLSEATRL</sequence>
<feature type="domain" description="Glycosyl hydrolase 94 catalytic" evidence="3">
    <location>
        <begin position="1"/>
        <end position="171"/>
    </location>
</feature>
<protein>
    <submittedName>
        <fullName evidence="4">Glycosyltransferase 36</fullName>
    </submittedName>
</protein>
<dbReference type="GO" id="GO:0016757">
    <property type="term" value="F:glycosyltransferase activity"/>
    <property type="evidence" value="ECO:0007669"/>
    <property type="project" value="UniProtKB-KW"/>
</dbReference>